<dbReference type="GO" id="GO:0004175">
    <property type="term" value="F:endopeptidase activity"/>
    <property type="evidence" value="ECO:0007669"/>
    <property type="project" value="UniProtKB-ARBA"/>
</dbReference>
<dbReference type="HOGENOM" id="CLU_911488_0_0_0"/>
<dbReference type="RefSeq" id="WP_011522986.1">
    <property type="nucleotide sequence ID" value="NC_008009.1"/>
</dbReference>
<dbReference type="KEGG" id="aba:Acid345_2184"/>
<accession>Q1IPL5</accession>
<keyword evidence="1" id="KW-0472">Membrane</keyword>
<dbReference type="Pfam" id="PF02517">
    <property type="entry name" value="Rce1-like"/>
    <property type="match status" value="1"/>
</dbReference>
<feature type="domain" description="CAAX prenyl protease 2/Lysostaphin resistance protein A-like" evidence="2">
    <location>
        <begin position="198"/>
        <end position="298"/>
    </location>
</feature>
<feature type="transmembrane region" description="Helical" evidence="1">
    <location>
        <begin position="133"/>
        <end position="152"/>
    </location>
</feature>
<evidence type="ECO:0000256" key="1">
    <source>
        <dbReference type="SAM" id="Phobius"/>
    </source>
</evidence>
<evidence type="ECO:0000313" key="3">
    <source>
        <dbReference type="EMBL" id="ABF41185.1"/>
    </source>
</evidence>
<keyword evidence="1" id="KW-0812">Transmembrane</keyword>
<feature type="transmembrane region" description="Helical" evidence="1">
    <location>
        <begin position="199"/>
        <end position="220"/>
    </location>
</feature>
<name>Q1IPL5_KORVE</name>
<feature type="transmembrane region" description="Helical" evidence="1">
    <location>
        <begin position="262"/>
        <end position="280"/>
    </location>
</feature>
<feature type="transmembrane region" description="Helical" evidence="1">
    <location>
        <begin position="173"/>
        <end position="193"/>
    </location>
</feature>
<organism evidence="3 4">
    <name type="scientific">Koribacter versatilis (strain Ellin345)</name>
    <dbReference type="NCBI Taxonomy" id="204669"/>
    <lineage>
        <taxon>Bacteria</taxon>
        <taxon>Pseudomonadati</taxon>
        <taxon>Acidobacteriota</taxon>
        <taxon>Terriglobia</taxon>
        <taxon>Terriglobales</taxon>
        <taxon>Candidatus Korobacteraceae</taxon>
        <taxon>Candidatus Korobacter</taxon>
    </lineage>
</organism>
<protein>
    <submittedName>
        <fullName evidence="3">Abortive infection protein</fullName>
    </submittedName>
</protein>
<evidence type="ECO:0000313" key="4">
    <source>
        <dbReference type="Proteomes" id="UP000002432"/>
    </source>
</evidence>
<gene>
    <name evidence="3" type="ordered locus">Acid345_2184</name>
</gene>
<feature type="transmembrane region" description="Helical" evidence="1">
    <location>
        <begin position="232"/>
        <end position="250"/>
    </location>
</feature>
<reference evidence="3 4" key="1">
    <citation type="journal article" date="2009" name="Appl. Environ. Microbiol.">
        <title>Three genomes from the phylum Acidobacteria provide insight into the lifestyles of these microorganisms in soils.</title>
        <authorList>
            <person name="Ward N.L."/>
            <person name="Challacombe J.F."/>
            <person name="Janssen P.H."/>
            <person name="Henrissat B."/>
            <person name="Coutinho P.M."/>
            <person name="Wu M."/>
            <person name="Xie G."/>
            <person name="Haft D.H."/>
            <person name="Sait M."/>
            <person name="Badger J."/>
            <person name="Barabote R.D."/>
            <person name="Bradley B."/>
            <person name="Brettin T.S."/>
            <person name="Brinkac L.M."/>
            <person name="Bruce D."/>
            <person name="Creasy T."/>
            <person name="Daugherty S.C."/>
            <person name="Davidsen T.M."/>
            <person name="DeBoy R.T."/>
            <person name="Detter J.C."/>
            <person name="Dodson R.J."/>
            <person name="Durkin A.S."/>
            <person name="Ganapathy A."/>
            <person name="Gwinn-Giglio M."/>
            <person name="Han C.S."/>
            <person name="Khouri H."/>
            <person name="Kiss H."/>
            <person name="Kothari S.P."/>
            <person name="Madupu R."/>
            <person name="Nelson K.E."/>
            <person name="Nelson W.C."/>
            <person name="Paulsen I."/>
            <person name="Penn K."/>
            <person name="Ren Q."/>
            <person name="Rosovitz M.J."/>
            <person name="Selengut J.D."/>
            <person name="Shrivastava S."/>
            <person name="Sullivan S.A."/>
            <person name="Tapia R."/>
            <person name="Thompson L.S."/>
            <person name="Watkins K.L."/>
            <person name="Yang Q."/>
            <person name="Yu C."/>
            <person name="Zafar N."/>
            <person name="Zhou L."/>
            <person name="Kuske C.R."/>
        </authorList>
    </citation>
    <scope>NUCLEOTIDE SEQUENCE [LARGE SCALE GENOMIC DNA]</scope>
    <source>
        <strain evidence="3 4">Ellin345</strain>
    </source>
</reference>
<dbReference type="GO" id="GO:0080120">
    <property type="term" value="P:CAAX-box protein maturation"/>
    <property type="evidence" value="ECO:0007669"/>
    <property type="project" value="UniProtKB-ARBA"/>
</dbReference>
<dbReference type="AlphaFoldDB" id="Q1IPL5"/>
<feature type="transmembrane region" description="Helical" evidence="1">
    <location>
        <begin position="12"/>
        <end position="35"/>
    </location>
</feature>
<feature type="transmembrane region" description="Helical" evidence="1">
    <location>
        <begin position="104"/>
        <end position="121"/>
    </location>
</feature>
<sequence>MFALMIFGGLGPWTGVEIAVALALVALLLAFGFGGDRFVRALSLRSPVAQVAVSTVFVLPYVVLALADGIFQWRWFAVYTLVPIAVAAALALSAKVDTEQKGTVFDYAVLLLLGLAVDLRWFEPAWPNHLHAIGKIVLLDAGLYAFLVIRRLTGTGIDFRARWRDWKIGLRELAYFTPIVLAFGFALSFLHWHSRLPPWWLPLAWLYTAMFIAIPEEIFFRGWMQNLLERRLGRRWSLVVTAIVFGLSHFNKRMPQFNTAFNWRYVLLAAIAGIFYGRAWRQERRVAASAITHASVDTLWSIWLR</sequence>
<dbReference type="Proteomes" id="UP000002432">
    <property type="component" value="Chromosome"/>
</dbReference>
<dbReference type="InterPro" id="IPR003675">
    <property type="entry name" value="Rce1/LyrA-like_dom"/>
</dbReference>
<keyword evidence="4" id="KW-1185">Reference proteome</keyword>
<evidence type="ECO:0000259" key="2">
    <source>
        <dbReference type="Pfam" id="PF02517"/>
    </source>
</evidence>
<dbReference type="TCDB" id="9.B.2.1.14">
    <property type="family name" value="the integral membrane caax protease-2 (caax protease2) family"/>
</dbReference>
<proteinExistence type="predicted"/>
<feature type="transmembrane region" description="Helical" evidence="1">
    <location>
        <begin position="73"/>
        <end position="92"/>
    </location>
</feature>
<keyword evidence="1" id="KW-1133">Transmembrane helix</keyword>
<feature type="transmembrane region" description="Helical" evidence="1">
    <location>
        <begin position="47"/>
        <end position="67"/>
    </location>
</feature>
<dbReference type="eggNOG" id="COG1266">
    <property type="taxonomic scope" value="Bacteria"/>
</dbReference>
<dbReference type="STRING" id="204669.Acid345_2184"/>
<dbReference type="EMBL" id="CP000360">
    <property type="protein sequence ID" value="ABF41185.1"/>
    <property type="molecule type" value="Genomic_DNA"/>
</dbReference>
<dbReference type="EnsemblBacteria" id="ABF41185">
    <property type="protein sequence ID" value="ABF41185"/>
    <property type="gene ID" value="Acid345_2184"/>
</dbReference>